<keyword evidence="1" id="KW-0732">Signal</keyword>
<dbReference type="EMBL" id="HBGO01033245">
    <property type="protein sequence ID" value="CAD9357926.1"/>
    <property type="molecule type" value="Transcribed_RNA"/>
</dbReference>
<evidence type="ECO:0008006" key="3">
    <source>
        <dbReference type="Google" id="ProtNLM"/>
    </source>
</evidence>
<name>A0A7S2A531_TRICV</name>
<sequence>MKAFSILAAAACLASASGFVPVNDAARPSTSLNGFFNKVFGMDLFAPVSDQNDYGARNKKNLKTGKIGTGSYVPSGLSAAEYQKIRDEADAKKAANYQKNVAKAGKFIDYTDWYIKRGTDVKDSWIKDVNRGHTMAKTKFDWSGKSDPSKKYDGSA</sequence>
<gene>
    <name evidence="2" type="ORF">OSIN01602_LOCUS19177</name>
</gene>
<protein>
    <recommendedName>
        <fullName evidence="3">PS II complex 12 kDa extrinsic protein</fullName>
    </recommendedName>
</protein>
<reference evidence="2" key="1">
    <citation type="submission" date="2021-01" db="EMBL/GenBank/DDBJ databases">
        <authorList>
            <person name="Corre E."/>
            <person name="Pelletier E."/>
            <person name="Niang G."/>
            <person name="Scheremetjew M."/>
            <person name="Finn R."/>
            <person name="Kale V."/>
            <person name="Holt S."/>
            <person name="Cochrane G."/>
            <person name="Meng A."/>
            <person name="Brown T."/>
            <person name="Cohen L."/>
        </authorList>
    </citation>
    <scope>NUCLEOTIDE SEQUENCE</scope>
    <source>
        <strain evidence="2">Grunow 1884</strain>
    </source>
</reference>
<organism evidence="2">
    <name type="scientific">Trieres chinensis</name>
    <name type="common">Marine centric diatom</name>
    <name type="synonym">Odontella sinensis</name>
    <dbReference type="NCBI Taxonomy" id="1514140"/>
    <lineage>
        <taxon>Eukaryota</taxon>
        <taxon>Sar</taxon>
        <taxon>Stramenopiles</taxon>
        <taxon>Ochrophyta</taxon>
        <taxon>Bacillariophyta</taxon>
        <taxon>Mediophyceae</taxon>
        <taxon>Biddulphiophycidae</taxon>
        <taxon>Eupodiscales</taxon>
        <taxon>Parodontellaceae</taxon>
        <taxon>Trieres</taxon>
    </lineage>
</organism>
<feature type="chain" id="PRO_5030957812" description="PS II complex 12 kDa extrinsic protein" evidence="1">
    <location>
        <begin position="19"/>
        <end position="156"/>
    </location>
</feature>
<dbReference type="AlphaFoldDB" id="A0A7S2A531"/>
<accession>A0A7S2A531</accession>
<feature type="signal peptide" evidence="1">
    <location>
        <begin position="1"/>
        <end position="18"/>
    </location>
</feature>
<evidence type="ECO:0000256" key="1">
    <source>
        <dbReference type="SAM" id="SignalP"/>
    </source>
</evidence>
<proteinExistence type="predicted"/>
<evidence type="ECO:0000313" key="2">
    <source>
        <dbReference type="EMBL" id="CAD9357926.1"/>
    </source>
</evidence>